<evidence type="ECO:0000256" key="1">
    <source>
        <dbReference type="SAM" id="MobiDB-lite"/>
    </source>
</evidence>
<dbReference type="InterPro" id="IPR021842">
    <property type="entry name" value="DUF3435"/>
</dbReference>
<reference evidence="2" key="1">
    <citation type="submission" date="2023-03" db="EMBL/GenBank/DDBJ databases">
        <title>Massive genome expansion in bonnet fungi (Mycena s.s.) driven by repeated elements and novel gene families across ecological guilds.</title>
        <authorList>
            <consortium name="Lawrence Berkeley National Laboratory"/>
            <person name="Harder C.B."/>
            <person name="Miyauchi S."/>
            <person name="Viragh M."/>
            <person name="Kuo A."/>
            <person name="Thoen E."/>
            <person name="Andreopoulos B."/>
            <person name="Lu D."/>
            <person name="Skrede I."/>
            <person name="Drula E."/>
            <person name="Henrissat B."/>
            <person name="Morin E."/>
            <person name="Kohler A."/>
            <person name="Barry K."/>
            <person name="LaButti K."/>
            <person name="Morin E."/>
            <person name="Salamov A."/>
            <person name="Lipzen A."/>
            <person name="Mereny Z."/>
            <person name="Hegedus B."/>
            <person name="Baldrian P."/>
            <person name="Stursova M."/>
            <person name="Weitz H."/>
            <person name="Taylor A."/>
            <person name="Grigoriev I.V."/>
            <person name="Nagy L.G."/>
            <person name="Martin F."/>
            <person name="Kauserud H."/>
        </authorList>
    </citation>
    <scope>NUCLEOTIDE SEQUENCE</scope>
    <source>
        <strain evidence="2">CBHHK182m</strain>
    </source>
</reference>
<feature type="compositionally biased region" description="Acidic residues" evidence="1">
    <location>
        <begin position="822"/>
        <end position="831"/>
    </location>
</feature>
<evidence type="ECO:0000313" key="3">
    <source>
        <dbReference type="Proteomes" id="UP001215598"/>
    </source>
</evidence>
<name>A0AAD7JC17_9AGAR</name>
<gene>
    <name evidence="2" type="ORF">B0H16DRAFT_1720260</name>
</gene>
<comment type="caution">
    <text evidence="2">The sequence shown here is derived from an EMBL/GenBank/DDBJ whole genome shotgun (WGS) entry which is preliminary data.</text>
</comment>
<organism evidence="2 3">
    <name type="scientific">Mycena metata</name>
    <dbReference type="NCBI Taxonomy" id="1033252"/>
    <lineage>
        <taxon>Eukaryota</taxon>
        <taxon>Fungi</taxon>
        <taxon>Dikarya</taxon>
        <taxon>Basidiomycota</taxon>
        <taxon>Agaricomycotina</taxon>
        <taxon>Agaricomycetes</taxon>
        <taxon>Agaricomycetidae</taxon>
        <taxon>Agaricales</taxon>
        <taxon>Marasmiineae</taxon>
        <taxon>Mycenaceae</taxon>
        <taxon>Mycena</taxon>
    </lineage>
</organism>
<evidence type="ECO:0000313" key="2">
    <source>
        <dbReference type="EMBL" id="KAJ7760035.1"/>
    </source>
</evidence>
<dbReference type="Pfam" id="PF11917">
    <property type="entry name" value="DUF3435"/>
    <property type="match status" value="1"/>
</dbReference>
<proteinExistence type="predicted"/>
<feature type="region of interest" description="Disordered" evidence="1">
    <location>
        <begin position="720"/>
        <end position="755"/>
    </location>
</feature>
<keyword evidence="3" id="KW-1185">Reference proteome</keyword>
<dbReference type="Proteomes" id="UP001215598">
    <property type="component" value="Unassembled WGS sequence"/>
</dbReference>
<feature type="region of interest" description="Disordered" evidence="1">
    <location>
        <begin position="297"/>
        <end position="332"/>
    </location>
</feature>
<dbReference type="PANTHER" id="PTHR37535:SF3">
    <property type="entry name" value="FLUG DOMAIN-CONTAINING PROTEIN"/>
    <property type="match status" value="1"/>
</dbReference>
<sequence>MKHFFMPEPLTHRHVDALMCATVGAFQDEIFQDVDVIEDALHPKHPCTKAHRLRIKESARKQAVFRKEVYNGEKWVISDTLALPYHCARGLMRLISLFLGYILWFTFFCFCRCSASNMSAALFEDDRRQMMGHNPNSDMFFERYQSRLGTFDLRAILAGRLEDEDNIALMKNLRGMSKGRDPNAPIALTAAQHNELHADEELVEFRIAKVGLQARLKQEITKLSSLDDDADDEILAQKEVIDDMRNEIRTIDRKHCAIVSRETHAMIQASRKTYFEEASMRVLQGIEPIKRIPLAATRNVPKPAPAAAGSRTGQENLDPSAPTPARPTRVPRPASQLNAMQEALQVLAHFTPTDTITEHFIVSVNALLGLPDRPSKHCYPGENPTHDNKCPVCNVELIPAKINKGGHNTATHVHTCLMKQFRKEVQTEAESDYEPVACNWEGCKKKGLWPTRAEFCRHVAIHLGNLQRSIWSRGTGVCRWRGEGDAAECGVYNEPNTLELHFAQMHELNVNETIDVEYCVICADVIIDWEGSGVWAMHCEDHYVQLFLPFAERVEGEVEFSDDDLLVCAAVDHAVQFENGSGFAGKHPEFHGHIETQVPVAPMFCPLCVYDDTRDIAVRMRQFERNQDFQSHLDGHRKDILNSVEETQQRSSAAYRPHYVMFHRVPICGSTKHTNLRRLRLPAIAEDDDEADAGDDAAEMEVDVVVGVTVGARGVEVNAEASTSGGGGAVHANTEASISGWGGPGAVAKRKRRRYTASNPKVPTTHYCNLCRLQFVDIREHLPGPCGQQRFKIKDKDVSRTQYGPWHNLAEWSLTAPPFVNDDNDDSDDSDSEAKPSKKVRAPAAPSYQCCGCTKSYSNIAKHFAMVRKPKSKCKLKRFRVRDKDGSWSRPTTLAAWKAAAGAVTVPDLDPSPSSSP</sequence>
<dbReference type="EMBL" id="JARKIB010000038">
    <property type="protein sequence ID" value="KAJ7760035.1"/>
    <property type="molecule type" value="Genomic_DNA"/>
</dbReference>
<protein>
    <submittedName>
        <fullName evidence="2">Uncharacterized protein</fullName>
    </submittedName>
</protein>
<accession>A0AAD7JC17</accession>
<dbReference type="AlphaFoldDB" id="A0AAD7JC17"/>
<feature type="region of interest" description="Disordered" evidence="1">
    <location>
        <begin position="817"/>
        <end position="840"/>
    </location>
</feature>
<dbReference type="PANTHER" id="PTHR37535">
    <property type="entry name" value="FLUG DOMAIN PROTEIN"/>
    <property type="match status" value="1"/>
</dbReference>